<comment type="function">
    <text evidence="5">An accessory protein needed during the final step in the assembly of 30S ribosomal subunit, possibly for assembly of the head region. Essential for efficient processing of 16S rRNA. May be needed both before and after RbfA during the maturation of 16S rRNA. It has affinity for free ribosomal 30S subunits but not for 70S ribosomes.</text>
</comment>
<dbReference type="InterPro" id="IPR056792">
    <property type="entry name" value="PRC_RimM"/>
</dbReference>
<accession>A0ABY1NR27</accession>
<keyword evidence="2 5" id="KW-0690">Ribosome biogenesis</keyword>
<dbReference type="InterPro" id="IPR036976">
    <property type="entry name" value="RimM_N_sf"/>
</dbReference>
<evidence type="ECO:0000256" key="2">
    <source>
        <dbReference type="ARBA" id="ARBA00022517"/>
    </source>
</evidence>
<dbReference type="Pfam" id="PF24986">
    <property type="entry name" value="PRC_RimM"/>
    <property type="match status" value="1"/>
</dbReference>
<dbReference type="InterPro" id="IPR009000">
    <property type="entry name" value="Transl_B-barrel_sf"/>
</dbReference>
<dbReference type="SUPFAM" id="SSF50447">
    <property type="entry name" value="Translation proteins"/>
    <property type="match status" value="1"/>
</dbReference>
<comment type="caution">
    <text evidence="8">The sequence shown here is derived from an EMBL/GenBank/DDBJ whole genome shotgun (WGS) entry which is preliminary data.</text>
</comment>
<reference evidence="8 9" key="1">
    <citation type="submission" date="2017-05" db="EMBL/GenBank/DDBJ databases">
        <authorList>
            <person name="Varghese N."/>
            <person name="Submissions S."/>
        </authorList>
    </citation>
    <scope>NUCLEOTIDE SEQUENCE [LARGE SCALE GENOMIC DNA]</scope>
    <source>
        <strain evidence="8 9">DSM 15522</strain>
    </source>
</reference>
<dbReference type="PANTHER" id="PTHR33692:SF1">
    <property type="entry name" value="RIBOSOME MATURATION FACTOR RIMM"/>
    <property type="match status" value="1"/>
</dbReference>
<name>A0ABY1NR27_9BACT</name>
<proteinExistence type="inferred from homology"/>
<sequence>MKKKGVKAILERRVKRVFDHKNDVLIGKVVGVHGVKGDVKVKPESDVFERQMESLKEIPIYRGTKKENLKIESMKPYKDLYIIKFEGVNDRTAAEERIGSEIWIDKSNQVELEEGEYYFSDLLGCKVITEDGREIGKIAEILEQPASHVLEVEKTDGKRILIPFIEQFVKEIDLKNKKIVVSLLEGMEE</sequence>
<evidence type="ECO:0000256" key="5">
    <source>
        <dbReference type="HAMAP-Rule" id="MF_00014"/>
    </source>
</evidence>
<gene>
    <name evidence="5" type="primary">rimM</name>
    <name evidence="8" type="ORF">SAMN06265339_1428</name>
</gene>
<keyword evidence="9" id="KW-1185">Reference proteome</keyword>
<dbReference type="HAMAP" id="MF_00014">
    <property type="entry name" value="Ribosome_mat_RimM"/>
    <property type="match status" value="1"/>
</dbReference>
<keyword evidence="3 5" id="KW-0698">rRNA processing</keyword>
<dbReference type="InterPro" id="IPR011033">
    <property type="entry name" value="PRC_barrel-like_sf"/>
</dbReference>
<keyword evidence="4 5" id="KW-0143">Chaperone</keyword>
<feature type="domain" description="RimM N-terminal" evidence="6">
    <location>
        <begin position="26"/>
        <end position="107"/>
    </location>
</feature>
<evidence type="ECO:0000256" key="1">
    <source>
        <dbReference type="ARBA" id="ARBA00022490"/>
    </source>
</evidence>
<comment type="subunit">
    <text evidence="5">Binds ribosomal protein uS19.</text>
</comment>
<evidence type="ECO:0000256" key="3">
    <source>
        <dbReference type="ARBA" id="ARBA00022552"/>
    </source>
</evidence>
<protein>
    <recommendedName>
        <fullName evidence="5">Ribosome maturation factor RimM</fullName>
    </recommendedName>
</protein>
<evidence type="ECO:0000259" key="7">
    <source>
        <dbReference type="Pfam" id="PF24986"/>
    </source>
</evidence>
<comment type="similarity">
    <text evidence="5">Belongs to the RimM family.</text>
</comment>
<dbReference type="Gene3D" id="2.40.30.60">
    <property type="entry name" value="RimM"/>
    <property type="match status" value="1"/>
</dbReference>
<evidence type="ECO:0000313" key="9">
    <source>
        <dbReference type="Proteomes" id="UP001157911"/>
    </source>
</evidence>
<evidence type="ECO:0000256" key="4">
    <source>
        <dbReference type="ARBA" id="ARBA00023186"/>
    </source>
</evidence>
<organism evidence="8 9">
    <name type="scientific">Desulfurobacterium pacificum</name>
    <dbReference type="NCBI Taxonomy" id="240166"/>
    <lineage>
        <taxon>Bacteria</taxon>
        <taxon>Pseudomonadati</taxon>
        <taxon>Aquificota</taxon>
        <taxon>Aquificia</taxon>
        <taxon>Desulfurobacteriales</taxon>
        <taxon>Desulfurobacteriaceae</taxon>
        <taxon>Desulfurobacterium</taxon>
    </lineage>
</organism>
<feature type="domain" description="Ribosome maturation factor RimM PRC barrel" evidence="7">
    <location>
        <begin position="120"/>
        <end position="186"/>
    </location>
</feature>
<comment type="domain">
    <text evidence="5">The PRC barrel domain binds ribosomal protein uS19.</text>
</comment>
<keyword evidence="1 5" id="KW-0963">Cytoplasm</keyword>
<dbReference type="Gene3D" id="2.30.30.240">
    <property type="entry name" value="PRC-barrel domain"/>
    <property type="match status" value="1"/>
</dbReference>
<dbReference type="InterPro" id="IPR002676">
    <property type="entry name" value="RimM_N"/>
</dbReference>
<dbReference type="NCBIfam" id="TIGR02273">
    <property type="entry name" value="16S_RimM"/>
    <property type="match status" value="1"/>
</dbReference>
<evidence type="ECO:0000259" key="6">
    <source>
        <dbReference type="Pfam" id="PF01782"/>
    </source>
</evidence>
<evidence type="ECO:0000313" key="8">
    <source>
        <dbReference type="EMBL" id="SMP15785.1"/>
    </source>
</evidence>
<dbReference type="RefSeq" id="WP_283400875.1">
    <property type="nucleotide sequence ID" value="NZ_FXUB01000004.1"/>
</dbReference>
<comment type="subcellular location">
    <subcellularLocation>
        <location evidence="5">Cytoplasm</location>
    </subcellularLocation>
</comment>
<dbReference type="PANTHER" id="PTHR33692">
    <property type="entry name" value="RIBOSOME MATURATION FACTOR RIMM"/>
    <property type="match status" value="1"/>
</dbReference>
<dbReference type="SUPFAM" id="SSF50346">
    <property type="entry name" value="PRC-barrel domain"/>
    <property type="match status" value="1"/>
</dbReference>
<dbReference type="Proteomes" id="UP001157911">
    <property type="component" value="Unassembled WGS sequence"/>
</dbReference>
<dbReference type="Pfam" id="PF01782">
    <property type="entry name" value="RimM"/>
    <property type="match status" value="1"/>
</dbReference>
<dbReference type="EMBL" id="FXUB01000004">
    <property type="protein sequence ID" value="SMP15785.1"/>
    <property type="molecule type" value="Genomic_DNA"/>
</dbReference>
<dbReference type="InterPro" id="IPR011961">
    <property type="entry name" value="RimM"/>
</dbReference>